<feature type="transmembrane region" description="Helical" evidence="12">
    <location>
        <begin position="288"/>
        <end position="308"/>
    </location>
</feature>
<comment type="caution">
    <text evidence="15">The sequence shown here is derived from an EMBL/GenBank/DDBJ whole genome shotgun (WGS) entry which is preliminary data.</text>
</comment>
<feature type="transmembrane region" description="Helical" evidence="12">
    <location>
        <begin position="110"/>
        <end position="131"/>
    </location>
</feature>
<dbReference type="CDD" id="cd00212">
    <property type="entry name" value="PTS_IIB_glc"/>
    <property type="match status" value="1"/>
</dbReference>
<dbReference type="PROSITE" id="PS01035">
    <property type="entry name" value="PTS_EIIB_TYPE_1_CYS"/>
    <property type="match status" value="1"/>
</dbReference>
<evidence type="ECO:0000259" key="13">
    <source>
        <dbReference type="PROSITE" id="PS51098"/>
    </source>
</evidence>
<feature type="domain" description="PTS EIIC type-1" evidence="14">
    <location>
        <begin position="122"/>
        <end position="474"/>
    </location>
</feature>
<evidence type="ECO:0000256" key="12">
    <source>
        <dbReference type="SAM" id="Phobius"/>
    </source>
</evidence>
<keyword evidence="2" id="KW-0813">Transport</keyword>
<dbReference type="InterPro" id="IPR013013">
    <property type="entry name" value="PTS_EIIC_1"/>
</dbReference>
<feature type="transmembrane region" description="Helical" evidence="12">
    <location>
        <begin position="259"/>
        <end position="282"/>
    </location>
</feature>
<dbReference type="PROSITE" id="PS51098">
    <property type="entry name" value="PTS_EIIB_TYPE_1"/>
    <property type="match status" value="1"/>
</dbReference>
<feature type="transmembrane region" description="Helical" evidence="12">
    <location>
        <begin position="441"/>
        <end position="462"/>
    </location>
</feature>
<keyword evidence="6" id="KW-0598">Phosphotransferase system</keyword>
<dbReference type="Proteomes" id="UP001175147">
    <property type="component" value="Unassembled WGS sequence"/>
</dbReference>
<evidence type="ECO:0000259" key="14">
    <source>
        <dbReference type="PROSITE" id="PS51103"/>
    </source>
</evidence>
<keyword evidence="5" id="KW-0808">Transferase</keyword>
<keyword evidence="16" id="KW-1185">Reference proteome</keyword>
<feature type="domain" description="PTS EIIB type-1" evidence="13">
    <location>
        <begin position="5"/>
        <end position="88"/>
    </location>
</feature>
<gene>
    <name evidence="15" type="ORF">Q5M86_12010</name>
</gene>
<organism evidence="15 16">
    <name type="scientific">Brachyspira innocens</name>
    <dbReference type="NCBI Taxonomy" id="13264"/>
    <lineage>
        <taxon>Bacteria</taxon>
        <taxon>Pseudomonadati</taxon>
        <taxon>Spirochaetota</taxon>
        <taxon>Spirochaetia</taxon>
        <taxon>Brachyspirales</taxon>
        <taxon>Brachyspiraceae</taxon>
        <taxon>Brachyspira</taxon>
    </lineage>
</organism>
<evidence type="ECO:0000313" key="15">
    <source>
        <dbReference type="EMBL" id="MDO7021494.1"/>
    </source>
</evidence>
<feature type="active site" description="Phosphocysteine intermediate; for EIIB activity" evidence="11">
    <location>
        <position position="27"/>
    </location>
</feature>
<feature type="transmembrane region" description="Helical" evidence="12">
    <location>
        <begin position="187"/>
        <end position="205"/>
    </location>
</feature>
<keyword evidence="9 12" id="KW-1133">Transmembrane helix</keyword>
<evidence type="ECO:0000256" key="2">
    <source>
        <dbReference type="ARBA" id="ARBA00022448"/>
    </source>
</evidence>
<evidence type="ECO:0000313" key="16">
    <source>
        <dbReference type="Proteomes" id="UP001175147"/>
    </source>
</evidence>
<dbReference type="InterPro" id="IPR036878">
    <property type="entry name" value="Glu_permease_IIB"/>
</dbReference>
<dbReference type="InterPro" id="IPR018113">
    <property type="entry name" value="PTrfase_EIIB_Cys"/>
</dbReference>
<dbReference type="Pfam" id="PF02378">
    <property type="entry name" value="PTS_EIIC"/>
    <property type="match status" value="1"/>
</dbReference>
<dbReference type="InterPro" id="IPR003352">
    <property type="entry name" value="PTS_EIIC"/>
</dbReference>
<dbReference type="Gene3D" id="3.30.1360.60">
    <property type="entry name" value="Glucose permease domain IIB"/>
    <property type="match status" value="1"/>
</dbReference>
<proteinExistence type="predicted"/>
<keyword evidence="8" id="KW-0418">Kinase</keyword>
<sequence>MAIDYKKTAEEIVKVVKRENIISAECCATRLRLIVKDRESIKDSDVQKIDGVKGVFFNSDQYQIILGTGVVNKVYDEVVKLGITAASQKNDDKDVKKTDDKNKFRKFIRIFADVFVPIMPAMIATGLFLGLKGALINDSFLGLFNLQVSNIPVSVMTFMSVLTETTFAFLPALVCWSAFRVFGGSPILGILLGLMLVSPALPNAYLVANPDSGVKPIMLFGFIPIVGYQGSILPALIAGMIGSKLELKLRKVIPNIIDILATPFLTLLIMLLLSLAVIGPIFHTVEQWILIAINFSLSLPFGLGGLIIGFGIIFIVVTGVHHIMNLIEISLLAATSLNPINPLLSVANLAAGAACLAVTLKTRRKSVKAMGYGATLSAWLGITEPAIFGINIRYGIKPMVCGAIASGITGLIVRLLNLQGTANGVTGIPGILLYIYDTKQLIGYISVAILTIVLSFAITWFFGVPKEYMQEDDE</sequence>
<comment type="subcellular location">
    <subcellularLocation>
        <location evidence="1">Cell membrane</location>
        <topology evidence="1">Multi-pass membrane protein</topology>
    </subcellularLocation>
</comment>
<evidence type="ECO:0000256" key="10">
    <source>
        <dbReference type="ARBA" id="ARBA00023136"/>
    </source>
</evidence>
<dbReference type="InterPro" id="IPR001996">
    <property type="entry name" value="PTS_IIB_1"/>
</dbReference>
<keyword evidence="4" id="KW-0762">Sugar transport</keyword>
<dbReference type="PROSITE" id="PS51103">
    <property type="entry name" value="PTS_EIIC_TYPE_1"/>
    <property type="match status" value="1"/>
</dbReference>
<protein>
    <submittedName>
        <fullName evidence="15">PTS transporter subunit EIIC</fullName>
    </submittedName>
</protein>
<dbReference type="SUPFAM" id="SSF55604">
    <property type="entry name" value="Glucose permease domain IIB"/>
    <property type="match status" value="1"/>
</dbReference>
<evidence type="ECO:0000256" key="6">
    <source>
        <dbReference type="ARBA" id="ARBA00022683"/>
    </source>
</evidence>
<dbReference type="RefSeq" id="WP_304384660.1">
    <property type="nucleotide sequence ID" value="NZ_JAUPBL010000015.1"/>
</dbReference>
<evidence type="ECO:0000256" key="3">
    <source>
        <dbReference type="ARBA" id="ARBA00022475"/>
    </source>
</evidence>
<dbReference type="PANTHER" id="PTHR30175">
    <property type="entry name" value="PHOSPHOTRANSFERASE SYSTEM TRANSPORT PROTEIN"/>
    <property type="match status" value="1"/>
</dbReference>
<evidence type="ECO:0000256" key="5">
    <source>
        <dbReference type="ARBA" id="ARBA00022679"/>
    </source>
</evidence>
<dbReference type="NCBIfam" id="TIGR00826">
    <property type="entry name" value="EIIB_glc"/>
    <property type="match status" value="1"/>
</dbReference>
<keyword evidence="7 12" id="KW-0812">Transmembrane</keyword>
<keyword evidence="10 12" id="KW-0472">Membrane</keyword>
<dbReference type="Pfam" id="PF00367">
    <property type="entry name" value="PTS_EIIB"/>
    <property type="match status" value="1"/>
</dbReference>
<evidence type="ECO:0000256" key="4">
    <source>
        <dbReference type="ARBA" id="ARBA00022597"/>
    </source>
</evidence>
<evidence type="ECO:0000256" key="8">
    <source>
        <dbReference type="ARBA" id="ARBA00022777"/>
    </source>
</evidence>
<keyword evidence="3" id="KW-1003">Cell membrane</keyword>
<evidence type="ECO:0000256" key="11">
    <source>
        <dbReference type="PROSITE-ProRule" id="PRU00421"/>
    </source>
</evidence>
<dbReference type="PANTHER" id="PTHR30175:SF7">
    <property type="entry name" value="NEGATIVE REGULATOR OF SACY ACTIVITY"/>
    <property type="match status" value="1"/>
</dbReference>
<evidence type="ECO:0000256" key="9">
    <source>
        <dbReference type="ARBA" id="ARBA00022989"/>
    </source>
</evidence>
<feature type="transmembrane region" description="Helical" evidence="12">
    <location>
        <begin position="151"/>
        <end position="175"/>
    </location>
</feature>
<dbReference type="InterPro" id="IPR050558">
    <property type="entry name" value="PTS_Sugar-Specific_Components"/>
</dbReference>
<accession>A0ABT8Z029</accession>
<evidence type="ECO:0000256" key="7">
    <source>
        <dbReference type="ARBA" id="ARBA00022692"/>
    </source>
</evidence>
<dbReference type="EMBL" id="JAUPBM010000215">
    <property type="protein sequence ID" value="MDO7021494.1"/>
    <property type="molecule type" value="Genomic_DNA"/>
</dbReference>
<evidence type="ECO:0000256" key="1">
    <source>
        <dbReference type="ARBA" id="ARBA00004651"/>
    </source>
</evidence>
<feature type="transmembrane region" description="Helical" evidence="12">
    <location>
        <begin position="217"/>
        <end position="238"/>
    </location>
</feature>
<name>A0ABT8Z029_9SPIR</name>
<reference evidence="15" key="1">
    <citation type="submission" date="2023-07" db="EMBL/GenBank/DDBJ databases">
        <title>Mucosal microbiota of week-old chicken and adult hens.</title>
        <authorList>
            <person name="Volf J."/>
            <person name="Karasova D."/>
            <person name="Crhanova M."/>
            <person name="Faldynova M."/>
            <person name="Prikrylova H."/>
            <person name="Zeman M."/>
            <person name="Babak V."/>
            <person name="Rajova J."/>
            <person name="Rychlik I."/>
        </authorList>
    </citation>
    <scope>NUCLEOTIDE SEQUENCE</scope>
    <source>
        <strain evidence="15">ET902</strain>
    </source>
</reference>